<dbReference type="OrthoDB" id="8480302at2"/>
<dbReference type="Proteomes" id="UP000261082">
    <property type="component" value="Unassembled WGS sequence"/>
</dbReference>
<dbReference type="Gene3D" id="3.30.70.790">
    <property type="entry name" value="UreE, C-terminal domain"/>
    <property type="match status" value="1"/>
</dbReference>
<dbReference type="InterPro" id="IPR011322">
    <property type="entry name" value="N-reg_PII-like_a/b"/>
</dbReference>
<evidence type="ECO:0000259" key="1">
    <source>
        <dbReference type="Pfam" id="PF09413"/>
    </source>
</evidence>
<feature type="domain" description="DUF2007" evidence="1">
    <location>
        <begin position="7"/>
        <end position="70"/>
    </location>
</feature>
<dbReference type="SUPFAM" id="SSF54913">
    <property type="entry name" value="GlnB-like"/>
    <property type="match status" value="1"/>
</dbReference>
<organism evidence="2 3">
    <name type="scientific">Marixanthomonas ophiurae</name>
    <dbReference type="NCBI Taxonomy" id="387659"/>
    <lineage>
        <taxon>Bacteria</taxon>
        <taxon>Pseudomonadati</taxon>
        <taxon>Bacteroidota</taxon>
        <taxon>Flavobacteriia</taxon>
        <taxon>Flavobacteriales</taxon>
        <taxon>Flavobacteriaceae</taxon>
        <taxon>Marixanthomonas</taxon>
    </lineage>
</organism>
<sequence length="79" mass="9165">MENFITVATFTYQSEYAVLALLLEQHDIPHVFLNETMASVFPFYSNAIGGIRLQVHKEDAERTREIIKDFDNTSKMRIV</sequence>
<evidence type="ECO:0000313" key="2">
    <source>
        <dbReference type="EMBL" id="RFN59198.1"/>
    </source>
</evidence>
<proteinExistence type="predicted"/>
<comment type="caution">
    <text evidence="2">The sequence shown here is derived from an EMBL/GenBank/DDBJ whole genome shotgun (WGS) entry which is preliminary data.</text>
</comment>
<dbReference type="AlphaFoldDB" id="A0A3E1QAP6"/>
<dbReference type="Pfam" id="PF09413">
    <property type="entry name" value="DUF2007"/>
    <property type="match status" value="1"/>
</dbReference>
<protein>
    <submittedName>
        <fullName evidence="2">DUF2007 domain-containing protein</fullName>
    </submittedName>
</protein>
<dbReference type="RefSeq" id="WP_117158198.1">
    <property type="nucleotide sequence ID" value="NZ_QVID01000001.1"/>
</dbReference>
<reference evidence="2 3" key="1">
    <citation type="journal article" date="2007" name="Int. J. Syst. Evol. Microbiol.">
        <title>Marixanthomonas ophiurae gen. nov., sp. nov., a marine bacterium of the family Flavobacteriaceae isolated from a deep-sea brittle star.</title>
        <authorList>
            <person name="Romanenko L.A."/>
            <person name="Uchino M."/>
            <person name="Frolova G.M."/>
            <person name="Mikhailov V.V."/>
        </authorList>
    </citation>
    <scope>NUCLEOTIDE SEQUENCE [LARGE SCALE GENOMIC DNA]</scope>
    <source>
        <strain evidence="2 3">KMM 3046</strain>
    </source>
</reference>
<name>A0A3E1QAP6_9FLAO</name>
<gene>
    <name evidence="2" type="ORF">DZ858_03750</name>
</gene>
<dbReference type="EMBL" id="QVID01000001">
    <property type="protein sequence ID" value="RFN59198.1"/>
    <property type="molecule type" value="Genomic_DNA"/>
</dbReference>
<dbReference type="InterPro" id="IPR018551">
    <property type="entry name" value="DUF2007"/>
</dbReference>
<evidence type="ECO:0000313" key="3">
    <source>
        <dbReference type="Proteomes" id="UP000261082"/>
    </source>
</evidence>
<accession>A0A3E1QAP6</accession>
<keyword evidence="3" id="KW-1185">Reference proteome</keyword>